<name>A0A317JSH8_9BACT</name>
<dbReference type="EMBL" id="PSRQ01000015">
    <property type="protein sequence ID" value="PWU24009.1"/>
    <property type="molecule type" value="Genomic_DNA"/>
</dbReference>
<dbReference type="Proteomes" id="UP000246104">
    <property type="component" value="Unassembled WGS sequence"/>
</dbReference>
<comment type="caution">
    <text evidence="1">The sequence shown here is derived from an EMBL/GenBank/DDBJ whole genome shotgun (WGS) entry which is preliminary data.</text>
</comment>
<evidence type="ECO:0000313" key="1">
    <source>
        <dbReference type="EMBL" id="PWU24009.1"/>
    </source>
</evidence>
<gene>
    <name evidence="1" type="ORF">C5B42_00940</name>
</gene>
<proteinExistence type="predicted"/>
<protein>
    <submittedName>
        <fullName evidence="1">Uncharacterized protein</fullName>
    </submittedName>
</protein>
<sequence>MATDKPQDFDTAGKIPGHVMDRFTLENMDMESSDPKMIESVRDTKKEIDRILGEIDPTHPSKQDFQRLEGKLGLLIGKYNMAKISAEERKSIEDWMKTHKKNSLFQAALADIQDIELSSFTHSKRAD</sequence>
<evidence type="ECO:0000313" key="2">
    <source>
        <dbReference type="Proteomes" id="UP000246104"/>
    </source>
</evidence>
<accession>A0A317JSH8</accession>
<dbReference type="AlphaFoldDB" id="A0A317JSH8"/>
<reference evidence="1 2" key="1">
    <citation type="submission" date="2018-02" db="EMBL/GenBank/DDBJ databases">
        <title>Genomic Reconstructions from Amazon Rainforest and Pasture Soil Reveal Novel Insights into the Physiology of Candidate Phyla in Tropical Sites.</title>
        <authorList>
            <person name="Kroeger M.E."/>
            <person name="Delmont T."/>
            <person name="Eren A.M."/>
            <person name="Guo J."/>
            <person name="Meyer K.M."/>
            <person name="Khan K."/>
            <person name="Rodrigues J.L.M."/>
            <person name="Bohannan B.J.M."/>
            <person name="Tringe S."/>
            <person name="Borges C.D."/>
            <person name="Tiedje J."/>
            <person name="Tsai S.M."/>
            <person name="Nusslein K."/>
        </authorList>
    </citation>
    <scope>NUCLEOTIDE SEQUENCE [LARGE SCALE GENOMIC DNA]</scope>
    <source>
        <strain evidence="1">Amazon FNV 2010 28 9</strain>
    </source>
</reference>
<organism evidence="1 2">
    <name type="scientific">Candidatus Cerribacteria bacterium 'Amazon FNV 2010 28 9'</name>
    <dbReference type="NCBI Taxonomy" id="2081795"/>
    <lineage>
        <taxon>Bacteria</taxon>
        <taxon>Candidatus Cerribacteria</taxon>
    </lineage>
</organism>